<proteinExistence type="predicted"/>
<evidence type="ECO:0000313" key="2">
    <source>
        <dbReference type="Proteomes" id="UP000655570"/>
    </source>
</evidence>
<evidence type="ECO:0000313" key="1">
    <source>
        <dbReference type="EMBL" id="MBD7982788.1"/>
    </source>
</evidence>
<accession>A0ABR8U425</accession>
<comment type="caution">
    <text evidence="1">The sequence shown here is derived from an EMBL/GenBank/DDBJ whole genome shotgun (WGS) entry which is preliminary data.</text>
</comment>
<name>A0ABR8U425_9CELL</name>
<organism evidence="1 2">
    <name type="scientific">Oerskovia merdavium</name>
    <dbReference type="NCBI Taxonomy" id="2762227"/>
    <lineage>
        <taxon>Bacteria</taxon>
        <taxon>Bacillati</taxon>
        <taxon>Actinomycetota</taxon>
        <taxon>Actinomycetes</taxon>
        <taxon>Micrococcales</taxon>
        <taxon>Cellulomonadaceae</taxon>
        <taxon>Oerskovia</taxon>
    </lineage>
</organism>
<dbReference type="RefSeq" id="WP_191805974.1">
    <property type="nucleotide sequence ID" value="NZ_JACSQF010000029.1"/>
</dbReference>
<dbReference type="EMBL" id="JACSQF010000029">
    <property type="protein sequence ID" value="MBD7982788.1"/>
    <property type="molecule type" value="Genomic_DNA"/>
</dbReference>
<reference evidence="1 2" key="1">
    <citation type="submission" date="2020-08" db="EMBL/GenBank/DDBJ databases">
        <title>A Genomic Blueprint of the Chicken Gut Microbiome.</title>
        <authorList>
            <person name="Gilroy R."/>
            <person name="Ravi A."/>
            <person name="Getino M."/>
            <person name="Pursley I."/>
            <person name="Horton D.L."/>
            <person name="Alikhan N.-F."/>
            <person name="Baker D."/>
            <person name="Gharbi K."/>
            <person name="Hall N."/>
            <person name="Watson M."/>
            <person name="Adriaenssens E.M."/>
            <person name="Foster-Nyarko E."/>
            <person name="Jarju S."/>
            <person name="Secka A."/>
            <person name="Antonio M."/>
            <person name="Oren A."/>
            <person name="Chaudhuri R."/>
            <person name="La Ragione R.M."/>
            <person name="Hildebrand F."/>
            <person name="Pallen M.J."/>
        </authorList>
    </citation>
    <scope>NUCLEOTIDE SEQUENCE [LARGE SCALE GENOMIC DNA]</scope>
    <source>
        <strain evidence="1 2">Sa2CUA9</strain>
    </source>
</reference>
<dbReference type="Proteomes" id="UP000655570">
    <property type="component" value="Unassembled WGS sequence"/>
</dbReference>
<protein>
    <submittedName>
        <fullName evidence="1">Uncharacterized protein</fullName>
    </submittedName>
</protein>
<sequence>MARTTRKRATLRSVPSMYDPDVDSALTHTADLFGICPTCSARAGSTVHWPCPKSLTLAGHESTPEPPTAA</sequence>
<gene>
    <name evidence="1" type="ORF">H9641_19000</name>
</gene>
<keyword evidence="2" id="KW-1185">Reference proteome</keyword>